<evidence type="ECO:0000256" key="1">
    <source>
        <dbReference type="SAM" id="MobiDB-lite"/>
    </source>
</evidence>
<organism evidence="2 3">
    <name type="scientific">Platysternon megacephalum</name>
    <name type="common">big-headed turtle</name>
    <dbReference type="NCBI Taxonomy" id="55544"/>
    <lineage>
        <taxon>Eukaryota</taxon>
        <taxon>Metazoa</taxon>
        <taxon>Chordata</taxon>
        <taxon>Craniata</taxon>
        <taxon>Vertebrata</taxon>
        <taxon>Euteleostomi</taxon>
        <taxon>Archelosauria</taxon>
        <taxon>Testudinata</taxon>
        <taxon>Testudines</taxon>
        <taxon>Cryptodira</taxon>
        <taxon>Durocryptodira</taxon>
        <taxon>Testudinoidea</taxon>
        <taxon>Platysternidae</taxon>
        <taxon>Platysternon</taxon>
    </lineage>
</organism>
<feature type="region of interest" description="Disordered" evidence="1">
    <location>
        <begin position="34"/>
        <end position="74"/>
    </location>
</feature>
<dbReference type="Proteomes" id="UP000297703">
    <property type="component" value="Unassembled WGS sequence"/>
</dbReference>
<accession>A0A4D9DK22</accession>
<reference evidence="2 3" key="1">
    <citation type="submission" date="2019-04" db="EMBL/GenBank/DDBJ databases">
        <title>Draft genome of the big-headed turtle Platysternon megacephalum.</title>
        <authorList>
            <person name="Gong S."/>
        </authorList>
    </citation>
    <scope>NUCLEOTIDE SEQUENCE [LARGE SCALE GENOMIC DNA]</scope>
    <source>
        <strain evidence="2">DO16091913</strain>
        <tissue evidence="2">Muscle</tissue>
    </source>
</reference>
<proteinExistence type="predicted"/>
<feature type="compositionally biased region" description="Basic and acidic residues" evidence="1">
    <location>
        <begin position="208"/>
        <end position="219"/>
    </location>
</feature>
<keyword evidence="3" id="KW-1185">Reference proteome</keyword>
<name>A0A4D9DK22_9SAUR</name>
<protein>
    <submittedName>
        <fullName evidence="2">Elongation factor G</fullName>
    </submittedName>
</protein>
<gene>
    <name evidence="2" type="ORF">DR999_PMT21678</name>
</gene>
<sequence length="269" mass="28195">MKANRVFPAVDAPLLGLIPGQETDTQGEVRAFTGPTLAGGREEPTGGGARCQGMCSERHSQGPGHRPLSTRSYRERPTVTAAVRTACYRCDSPHWEHAEALVHLTLQPVTGTSYSREPHSLRAGAAVGAPQCPGAAPNQHRDLPSLYGVSYSNVTPVLSGTGPARGGCGWLDSPAARATPHPRVTITSSGCVWSLSSPGSGGGRAVRTHPDEAGLERSRGGGRQQGAEPEPTSDWDEGLGPNSPLAAPRVNRQGRHWEEGGWAQRGLAA</sequence>
<evidence type="ECO:0000313" key="3">
    <source>
        <dbReference type="Proteomes" id="UP000297703"/>
    </source>
</evidence>
<dbReference type="EMBL" id="QXTE01000650">
    <property type="protein sequence ID" value="TFJ96527.1"/>
    <property type="molecule type" value="Genomic_DNA"/>
</dbReference>
<evidence type="ECO:0000313" key="2">
    <source>
        <dbReference type="EMBL" id="TFJ96527.1"/>
    </source>
</evidence>
<dbReference type="AlphaFoldDB" id="A0A4D9DK22"/>
<feature type="region of interest" description="Disordered" evidence="1">
    <location>
        <begin position="196"/>
        <end position="269"/>
    </location>
</feature>
<keyword evidence="2" id="KW-0251">Elongation factor</keyword>
<keyword evidence="2" id="KW-0648">Protein biosynthesis</keyword>
<comment type="caution">
    <text evidence="2">The sequence shown here is derived from an EMBL/GenBank/DDBJ whole genome shotgun (WGS) entry which is preliminary data.</text>
</comment>
<dbReference type="GO" id="GO:0003746">
    <property type="term" value="F:translation elongation factor activity"/>
    <property type="evidence" value="ECO:0007669"/>
    <property type="project" value="UniProtKB-KW"/>
</dbReference>
<reference evidence="2 3" key="2">
    <citation type="submission" date="2019-04" db="EMBL/GenBank/DDBJ databases">
        <title>The genome sequence of big-headed turtle.</title>
        <authorList>
            <person name="Gong S."/>
        </authorList>
    </citation>
    <scope>NUCLEOTIDE SEQUENCE [LARGE SCALE GENOMIC DNA]</scope>
    <source>
        <strain evidence="2">DO16091913</strain>
        <tissue evidence="2">Muscle</tissue>
    </source>
</reference>